<dbReference type="Pfam" id="PF00078">
    <property type="entry name" value="RVT_1"/>
    <property type="match status" value="1"/>
</dbReference>
<gene>
    <name evidence="2" type="ORF">ANN_19590</name>
</gene>
<comment type="caution">
    <text evidence="2">The sequence shown here is derived from an EMBL/GenBank/DDBJ whole genome shotgun (WGS) entry which is preliminary data.</text>
</comment>
<proteinExistence type="predicted"/>
<evidence type="ECO:0000313" key="2">
    <source>
        <dbReference type="EMBL" id="KAJ4430997.1"/>
    </source>
</evidence>
<organism evidence="2 3">
    <name type="scientific">Periplaneta americana</name>
    <name type="common">American cockroach</name>
    <name type="synonym">Blatta americana</name>
    <dbReference type="NCBI Taxonomy" id="6978"/>
    <lineage>
        <taxon>Eukaryota</taxon>
        <taxon>Metazoa</taxon>
        <taxon>Ecdysozoa</taxon>
        <taxon>Arthropoda</taxon>
        <taxon>Hexapoda</taxon>
        <taxon>Insecta</taxon>
        <taxon>Pterygota</taxon>
        <taxon>Neoptera</taxon>
        <taxon>Polyneoptera</taxon>
        <taxon>Dictyoptera</taxon>
        <taxon>Blattodea</taxon>
        <taxon>Blattoidea</taxon>
        <taxon>Blattidae</taxon>
        <taxon>Blattinae</taxon>
        <taxon>Periplaneta</taxon>
    </lineage>
</organism>
<dbReference type="EMBL" id="JAJSOF020000031">
    <property type="protein sequence ID" value="KAJ4430997.1"/>
    <property type="molecule type" value="Genomic_DNA"/>
</dbReference>
<accession>A0ABQ8SAM0</accession>
<sequence length="647" mass="74048">MALLVNNVSLKRVFRLLPSNSPDVFYIFDDWLININVAHSHLYKFPDSRHPDSICKVAEGIRSTAKKTFQLTILLQNGTSPMYIRMQKGKEQALQITYRLQNGTSPYVSLYPLLSQAAKPVESHYNLAKSTIKQYLPRELNIKILCGMYHKPEQKVKGVDTPLWGLLKPLSYPDRLADLAVKAFEKYVSDFFISLVSFSLCPLKNHLKKKHIQQTCKQLAELVRHEIPPALASEITVKILKSLDYAYNQMQKTCSLKHLNTIIPEVVHAVIHPSVTSLDCLGESKHITQIDYFKTINPNLIFRVLPKINNLKQLRLQIKGVHDKLLRPAFVSENLEDITFHGCCDQDLKFQIFRRINNRRDINNKKRAKKILTEYAELLANSGDSTCPPLLMKRFSCFNPSDTDLKLIVNTFKNLTSLSITVITACNVINLQSLEYLSNLTLKYGDFDQVLRLLQVIGKQLLSLSLEECGGSTNFKPLNVEQIGTSDHILEKKWEYKSRVHQLFIDFKKAYDSVKREALYNNLIEFDIPKKLVQLIKMYLSETYSKVRIGQFLFNAFPIHCGLKQGDALLPLLFNFALEYAIRNVQDNRQGLELNGLHQLLVYADDVNMLGENPQNISENTEILLEAIKAIGSEANPEKNKVYDYVS</sequence>
<feature type="domain" description="Reverse transcriptase" evidence="1">
    <location>
        <begin position="319"/>
        <end position="647"/>
    </location>
</feature>
<dbReference type="PROSITE" id="PS50878">
    <property type="entry name" value="RT_POL"/>
    <property type="match status" value="1"/>
</dbReference>
<dbReference type="PANTHER" id="PTHR47027:SF20">
    <property type="entry name" value="REVERSE TRANSCRIPTASE-LIKE PROTEIN WITH RNA-DIRECTED DNA POLYMERASE DOMAIN"/>
    <property type="match status" value="1"/>
</dbReference>
<dbReference type="InterPro" id="IPR000477">
    <property type="entry name" value="RT_dom"/>
</dbReference>
<keyword evidence="3" id="KW-1185">Reference proteome</keyword>
<protein>
    <recommendedName>
        <fullName evidence="1">Reverse transcriptase domain-containing protein</fullName>
    </recommendedName>
</protein>
<dbReference type="InterPro" id="IPR043502">
    <property type="entry name" value="DNA/RNA_pol_sf"/>
</dbReference>
<dbReference type="PANTHER" id="PTHR47027">
    <property type="entry name" value="REVERSE TRANSCRIPTASE DOMAIN-CONTAINING PROTEIN"/>
    <property type="match status" value="1"/>
</dbReference>
<dbReference type="Proteomes" id="UP001148838">
    <property type="component" value="Unassembled WGS sequence"/>
</dbReference>
<evidence type="ECO:0000259" key="1">
    <source>
        <dbReference type="PROSITE" id="PS50878"/>
    </source>
</evidence>
<reference evidence="2 3" key="1">
    <citation type="journal article" date="2022" name="Allergy">
        <title>Genome assembly and annotation of Periplaneta americana reveal a comprehensive cockroach allergen profile.</title>
        <authorList>
            <person name="Wang L."/>
            <person name="Xiong Q."/>
            <person name="Saelim N."/>
            <person name="Wang L."/>
            <person name="Nong W."/>
            <person name="Wan A.T."/>
            <person name="Shi M."/>
            <person name="Liu X."/>
            <person name="Cao Q."/>
            <person name="Hui J.H.L."/>
            <person name="Sookrung N."/>
            <person name="Leung T.F."/>
            <person name="Tungtrongchitr A."/>
            <person name="Tsui S.K.W."/>
        </authorList>
    </citation>
    <scope>NUCLEOTIDE SEQUENCE [LARGE SCALE GENOMIC DNA]</scope>
    <source>
        <strain evidence="2">PWHHKU_190912</strain>
    </source>
</reference>
<dbReference type="SUPFAM" id="SSF56672">
    <property type="entry name" value="DNA/RNA polymerases"/>
    <property type="match status" value="1"/>
</dbReference>
<name>A0ABQ8SAM0_PERAM</name>
<evidence type="ECO:0000313" key="3">
    <source>
        <dbReference type="Proteomes" id="UP001148838"/>
    </source>
</evidence>